<dbReference type="Gene3D" id="3.20.20.220">
    <property type="match status" value="1"/>
</dbReference>
<dbReference type="STRING" id="1121442.SAMN02745702_00202"/>
<dbReference type="GO" id="GO:0004657">
    <property type="term" value="F:proline dehydrogenase activity"/>
    <property type="evidence" value="ECO:0007669"/>
    <property type="project" value="InterPro"/>
</dbReference>
<evidence type="ECO:0000256" key="8">
    <source>
        <dbReference type="PIRSR" id="PIRSR000197-1"/>
    </source>
</evidence>
<evidence type="ECO:0000259" key="13">
    <source>
        <dbReference type="Pfam" id="PF18083"/>
    </source>
</evidence>
<name>A0A1T4VFJ1_9BACT</name>
<evidence type="ECO:0000256" key="6">
    <source>
        <dbReference type="ARBA" id="ARBA00048142"/>
    </source>
</evidence>
<dbReference type="PROSITE" id="PS00070">
    <property type="entry name" value="ALDEHYDE_DEHYDR_CYS"/>
    <property type="match status" value="1"/>
</dbReference>
<dbReference type="RefSeq" id="WP_078683527.1">
    <property type="nucleotide sequence ID" value="NZ_FUYA01000001.1"/>
</dbReference>
<dbReference type="InterPro" id="IPR002872">
    <property type="entry name" value="Proline_DH_dom"/>
</dbReference>
<dbReference type="AlphaFoldDB" id="A0A1T4VFJ1"/>
<dbReference type="SUPFAM" id="SSF51730">
    <property type="entry name" value="FAD-linked oxidoreductase"/>
    <property type="match status" value="1"/>
</dbReference>
<dbReference type="InterPro" id="IPR041514">
    <property type="entry name" value="PutA_N"/>
</dbReference>
<dbReference type="Proteomes" id="UP000189733">
    <property type="component" value="Unassembled WGS sequence"/>
</dbReference>
<dbReference type="InterPro" id="IPR016162">
    <property type="entry name" value="Ald_DH_N"/>
</dbReference>
<feature type="domain" description="Aldehyde dehydrogenase" evidence="11">
    <location>
        <begin position="518"/>
        <end position="985"/>
    </location>
</feature>
<evidence type="ECO:0000256" key="4">
    <source>
        <dbReference type="ARBA" id="ARBA00023027"/>
    </source>
</evidence>
<dbReference type="GO" id="GO:0003842">
    <property type="term" value="F:L-glutamate gamma-semialdehyde dehydrogenase activity"/>
    <property type="evidence" value="ECO:0007669"/>
    <property type="project" value="UniProtKB-EC"/>
</dbReference>
<evidence type="ECO:0000313" key="14">
    <source>
        <dbReference type="EMBL" id="SKA63744.1"/>
    </source>
</evidence>
<dbReference type="PANTHER" id="PTHR42862:SF1">
    <property type="entry name" value="DELTA-1-PYRROLINE-5-CARBOXYLATE DEHYDROGENASE 2, ISOFORM A-RELATED"/>
    <property type="match status" value="1"/>
</dbReference>
<dbReference type="FunFam" id="3.40.605.10:FF:000045">
    <property type="entry name" value="1-pyrroline-5-carboxylate dehydrogenase 1"/>
    <property type="match status" value="1"/>
</dbReference>
<protein>
    <recommendedName>
        <fullName evidence="5">L-glutamate gamma-semialdehyde dehydrogenase</fullName>
        <ecNumber evidence="2">1.2.1.88</ecNumber>
    </recommendedName>
    <alternativeName>
        <fullName evidence="5">L-glutamate gamma-semialdehyde dehydrogenase</fullName>
    </alternativeName>
</protein>
<feature type="active site" evidence="8 9">
    <location>
        <position position="756"/>
    </location>
</feature>
<dbReference type="PROSITE" id="PS00687">
    <property type="entry name" value="ALDEHYDE_DEHYDR_GLU"/>
    <property type="match status" value="1"/>
</dbReference>
<evidence type="ECO:0000259" key="11">
    <source>
        <dbReference type="Pfam" id="PF00171"/>
    </source>
</evidence>
<keyword evidence="15" id="KW-1185">Reference proteome</keyword>
<dbReference type="SUPFAM" id="SSF53720">
    <property type="entry name" value="ALDH-like"/>
    <property type="match status" value="1"/>
</dbReference>
<feature type="active site" evidence="8">
    <location>
        <position position="790"/>
    </location>
</feature>
<dbReference type="EMBL" id="FUYA01000001">
    <property type="protein sequence ID" value="SKA63744.1"/>
    <property type="molecule type" value="Genomic_DNA"/>
</dbReference>
<evidence type="ECO:0000256" key="5">
    <source>
        <dbReference type="ARBA" id="ARBA00032259"/>
    </source>
</evidence>
<evidence type="ECO:0000256" key="3">
    <source>
        <dbReference type="ARBA" id="ARBA00023002"/>
    </source>
</evidence>
<feature type="domain" description="Proline dehydrogenase" evidence="12">
    <location>
        <begin position="128"/>
        <end position="435"/>
    </location>
</feature>
<reference evidence="14 15" key="1">
    <citation type="submission" date="2017-02" db="EMBL/GenBank/DDBJ databases">
        <authorList>
            <person name="Peterson S.W."/>
        </authorList>
    </citation>
    <scope>NUCLEOTIDE SEQUENCE [LARGE SCALE GENOMIC DNA]</scope>
    <source>
        <strain evidence="14 15">DSM 18034</strain>
    </source>
</reference>
<dbReference type="InterPro" id="IPR025703">
    <property type="entry name" value="Bifunct_PutA"/>
</dbReference>
<dbReference type="Gene3D" id="3.40.309.10">
    <property type="entry name" value="Aldehyde Dehydrogenase, Chain A, domain 2"/>
    <property type="match status" value="1"/>
</dbReference>
<dbReference type="InterPro" id="IPR029041">
    <property type="entry name" value="FAD-linked_oxidoreductase-like"/>
</dbReference>
<evidence type="ECO:0000256" key="2">
    <source>
        <dbReference type="ARBA" id="ARBA00012884"/>
    </source>
</evidence>
<evidence type="ECO:0000256" key="10">
    <source>
        <dbReference type="RuleBase" id="RU003345"/>
    </source>
</evidence>
<dbReference type="InterPro" id="IPR016163">
    <property type="entry name" value="Ald_DH_C"/>
</dbReference>
<sequence>MSSDLEQRIVDRGKMFFEAIGGETPSVFNRSWWTGKVLDWSMKDEDFKVQLFRFVDVLPCLYTPESLSEHMADYFQSSSGDVPAVMKFGLKSAGVVGKLSNGLVAKGISKNIERMGRQFIIGQNAKEALKNLIKLRKEGFAFVINILGEATVSESEAEWQLREHMQLLDDLNEMQKKFSPLGKSSNGLDWGTEPMVSIAVKPTAFFSQARARDPEGAVEGMFQRLAPIYRKVIEIGGSMCIDMEALDHKEMTIELFKRLRSYEEFRDYKHLSLVFQCYLRETLDDIKDMVSWARKSELPIELRLVKGAYWDQETVQARQQGWDIPTYTIKADTDAAYERNARYVLENHDIVRLSCASHNIRTISAIMETAHQLNVPEERYEFQVLYGMGEPVRRGLKAVAGRVRLYCPYGDLIPGMAYLVRRLLENTSNDSFLRQGFVDGEAVEELLRSPIKKADEEREAKPAEKPVPLGELGPFRNEPMIDFAKPEGRKEFPEAIARIRKDLGKTYPLFINGKDVSTSEMLDSYNPSNDKEVIGKICQAGKEEVDQAVQAARKAFKVWGRTPYEERVGYLQKAAAKMRERIFDLASLQVLEIGKQWDQAYADVTEAIDFLEYYSREMLRLGKPRRMGRAPGEMNCATYRPKGVAAVIAPWNFPLAISTGMVSASLVTGNCVVYKPSRLSSVVGHGLVDIFREVGLPEGVFNYVPGPSSVMGDHLVGHPDVNLIAFTGSMGVGQRIIEVASKPRPDQHFCKKVVAEMGGKNACIVDDDAELDEALHHVIYSAFAFQGQKCSACSRVIVLDSVYDKFVERLVEAARSMPLGPSEKPEFSMGPVIDREAQKKVQHWAEVAEKEGNVLVNRLPESKDADLEAGCYAPLVVVDGITPDKSIAQEEIFGPVLSVMRAKDFDQAIEWLNSTRFALTAGVFSRSPRHLERVNTDIEAGNIYVNRNCTGALVERQPFGGFKMSGIGAKAGGPDYLIQFMDPQIVTENTVRRGFTPIEADDDWI</sequence>
<organism evidence="14 15">
    <name type="scientific">Desulfobaculum bizertense DSM 18034</name>
    <dbReference type="NCBI Taxonomy" id="1121442"/>
    <lineage>
        <taxon>Bacteria</taxon>
        <taxon>Pseudomonadati</taxon>
        <taxon>Thermodesulfobacteriota</taxon>
        <taxon>Desulfovibrionia</taxon>
        <taxon>Desulfovibrionales</taxon>
        <taxon>Desulfovibrionaceae</taxon>
        <taxon>Desulfobaculum</taxon>
    </lineage>
</organism>
<feature type="domain" description="Proline utilization A N-terminal" evidence="13">
    <location>
        <begin position="6"/>
        <end position="119"/>
    </location>
</feature>
<dbReference type="InterPro" id="IPR015590">
    <property type="entry name" value="Aldehyde_DH_dom"/>
</dbReference>
<dbReference type="Pfam" id="PF01619">
    <property type="entry name" value="Pro_dh"/>
    <property type="match status" value="1"/>
</dbReference>
<dbReference type="InterPro" id="IPR005932">
    <property type="entry name" value="RocA"/>
</dbReference>
<dbReference type="InterPro" id="IPR016161">
    <property type="entry name" value="Ald_DH/histidinol_DH"/>
</dbReference>
<keyword evidence="4" id="KW-0520">NAD</keyword>
<evidence type="ECO:0000259" key="12">
    <source>
        <dbReference type="Pfam" id="PF01619"/>
    </source>
</evidence>
<gene>
    <name evidence="14" type="ORF">SAMN02745702_00202</name>
</gene>
<dbReference type="Pfam" id="PF18083">
    <property type="entry name" value="PutA_N"/>
    <property type="match status" value="1"/>
</dbReference>
<comment type="catalytic activity">
    <reaction evidence="6">
        <text>L-glutamate 5-semialdehyde + NAD(+) + H2O = L-glutamate + NADH + 2 H(+)</text>
        <dbReference type="Rhea" id="RHEA:30235"/>
        <dbReference type="ChEBI" id="CHEBI:15377"/>
        <dbReference type="ChEBI" id="CHEBI:15378"/>
        <dbReference type="ChEBI" id="CHEBI:29985"/>
        <dbReference type="ChEBI" id="CHEBI:57540"/>
        <dbReference type="ChEBI" id="CHEBI:57945"/>
        <dbReference type="ChEBI" id="CHEBI:58066"/>
        <dbReference type="EC" id="1.2.1.88"/>
    </reaction>
</comment>
<dbReference type="FunFam" id="3.40.309.10:FF:000005">
    <property type="entry name" value="1-pyrroline-5-carboxylate dehydrogenase 1"/>
    <property type="match status" value="1"/>
</dbReference>
<accession>A0A1T4VFJ1</accession>
<dbReference type="Gene3D" id="3.40.605.10">
    <property type="entry name" value="Aldehyde Dehydrogenase, Chain A, domain 1"/>
    <property type="match status" value="1"/>
</dbReference>
<comment type="pathway">
    <text evidence="1">Amino-acid degradation; L-proline degradation into L-glutamate; L-glutamate from L-proline: step 2/2.</text>
</comment>
<dbReference type="Pfam" id="PF00171">
    <property type="entry name" value="Aldedh"/>
    <property type="match status" value="1"/>
</dbReference>
<dbReference type="EC" id="1.2.1.88" evidence="2"/>
<comment type="similarity">
    <text evidence="7">Belongs to the aldehyde dehydrogenase family. RocA subfamily.</text>
</comment>
<dbReference type="InterPro" id="IPR050485">
    <property type="entry name" value="Proline_metab_enzyme"/>
</dbReference>
<dbReference type="PANTHER" id="PTHR42862">
    <property type="entry name" value="DELTA-1-PYRROLINE-5-CARBOXYLATE DEHYDROGENASE 1, ISOFORM A-RELATED"/>
    <property type="match status" value="1"/>
</dbReference>
<dbReference type="GO" id="GO:0009898">
    <property type="term" value="C:cytoplasmic side of plasma membrane"/>
    <property type="evidence" value="ECO:0007669"/>
    <property type="project" value="TreeGrafter"/>
</dbReference>
<dbReference type="InterPro" id="IPR016160">
    <property type="entry name" value="Ald_DH_CS_CYS"/>
</dbReference>
<dbReference type="UniPathway" id="UPA00261">
    <property type="reaction ID" value="UER00373"/>
</dbReference>
<keyword evidence="3 10" id="KW-0560">Oxidoreductase</keyword>
<dbReference type="GO" id="GO:0003700">
    <property type="term" value="F:DNA-binding transcription factor activity"/>
    <property type="evidence" value="ECO:0007669"/>
    <property type="project" value="InterPro"/>
</dbReference>
<evidence type="ECO:0000256" key="7">
    <source>
        <dbReference type="ARBA" id="ARBA00061617"/>
    </source>
</evidence>
<evidence type="ECO:0000313" key="15">
    <source>
        <dbReference type="Proteomes" id="UP000189733"/>
    </source>
</evidence>
<evidence type="ECO:0000256" key="9">
    <source>
        <dbReference type="PROSITE-ProRule" id="PRU10007"/>
    </source>
</evidence>
<dbReference type="GO" id="GO:0010133">
    <property type="term" value="P:L-proline catabolic process to L-glutamate"/>
    <property type="evidence" value="ECO:0007669"/>
    <property type="project" value="UniProtKB-UniPathway"/>
</dbReference>
<dbReference type="InterPro" id="IPR029510">
    <property type="entry name" value="Ald_DH_CS_GLU"/>
</dbReference>
<evidence type="ECO:0000256" key="1">
    <source>
        <dbReference type="ARBA" id="ARBA00004786"/>
    </source>
</evidence>
<dbReference type="PIRSF" id="PIRSF000197">
    <property type="entry name" value="Bifunct_PutA"/>
    <property type="match status" value="1"/>
</dbReference>
<dbReference type="OrthoDB" id="9762913at2"/>
<proteinExistence type="inferred from homology"/>
<dbReference type="CDD" id="cd07124">
    <property type="entry name" value="ALDH_PutA-P5CDH-RocA"/>
    <property type="match status" value="1"/>
</dbReference>